<dbReference type="PROSITE" id="PS51186">
    <property type="entry name" value="GNAT"/>
    <property type="match status" value="1"/>
</dbReference>
<proteinExistence type="predicted"/>
<dbReference type="Gene3D" id="3.40.630.30">
    <property type="match status" value="1"/>
</dbReference>
<dbReference type="SUPFAM" id="SSF55729">
    <property type="entry name" value="Acyl-CoA N-acyltransferases (Nat)"/>
    <property type="match status" value="1"/>
</dbReference>
<dbReference type="InterPro" id="IPR016181">
    <property type="entry name" value="Acyl_CoA_acyltransferase"/>
</dbReference>
<reference evidence="2" key="2">
    <citation type="journal article" date="2021" name="PeerJ">
        <title>Extensive microbial diversity within the chicken gut microbiome revealed by metagenomics and culture.</title>
        <authorList>
            <person name="Gilroy R."/>
            <person name="Ravi A."/>
            <person name="Getino M."/>
            <person name="Pursley I."/>
            <person name="Horton D.L."/>
            <person name="Alikhan N.F."/>
            <person name="Baker D."/>
            <person name="Gharbi K."/>
            <person name="Hall N."/>
            <person name="Watson M."/>
            <person name="Adriaenssens E.M."/>
            <person name="Foster-Nyarko E."/>
            <person name="Jarju S."/>
            <person name="Secka A."/>
            <person name="Antonio M."/>
            <person name="Oren A."/>
            <person name="Chaudhuri R.R."/>
            <person name="La Ragione R."/>
            <person name="Hildebrand F."/>
            <person name="Pallen M.J."/>
        </authorList>
    </citation>
    <scope>NUCLEOTIDE SEQUENCE</scope>
    <source>
        <strain evidence="2">4509</strain>
    </source>
</reference>
<dbReference type="Proteomes" id="UP000824082">
    <property type="component" value="Unassembled WGS sequence"/>
</dbReference>
<organism evidence="2 3">
    <name type="scientific">Candidatus Egerieicola faecale</name>
    <dbReference type="NCBI Taxonomy" id="2840774"/>
    <lineage>
        <taxon>Bacteria</taxon>
        <taxon>Bacillati</taxon>
        <taxon>Bacillota</taxon>
        <taxon>Clostridia</taxon>
        <taxon>Eubacteriales</taxon>
        <taxon>Oscillospiraceae</taxon>
        <taxon>Oscillospiraceae incertae sedis</taxon>
        <taxon>Candidatus Egerieicola</taxon>
    </lineage>
</organism>
<accession>A0A9D1LKI3</accession>
<dbReference type="InterPro" id="IPR000182">
    <property type="entry name" value="GNAT_dom"/>
</dbReference>
<dbReference type="EMBL" id="DVMX01000116">
    <property type="protein sequence ID" value="HIU42086.1"/>
    <property type="molecule type" value="Genomic_DNA"/>
</dbReference>
<name>A0A9D1LKI3_9FIRM</name>
<dbReference type="AlphaFoldDB" id="A0A9D1LKI3"/>
<dbReference type="Pfam" id="PF13508">
    <property type="entry name" value="Acetyltransf_7"/>
    <property type="match status" value="1"/>
</dbReference>
<feature type="domain" description="N-acetyltransferase" evidence="1">
    <location>
        <begin position="1"/>
        <end position="147"/>
    </location>
</feature>
<evidence type="ECO:0000259" key="1">
    <source>
        <dbReference type="PROSITE" id="PS51186"/>
    </source>
</evidence>
<dbReference type="CDD" id="cd04301">
    <property type="entry name" value="NAT_SF"/>
    <property type="match status" value="1"/>
</dbReference>
<gene>
    <name evidence="2" type="ORF">IAD19_05985</name>
</gene>
<comment type="caution">
    <text evidence="2">The sequence shown here is derived from an EMBL/GenBank/DDBJ whole genome shotgun (WGS) entry which is preliminary data.</text>
</comment>
<protein>
    <submittedName>
        <fullName evidence="2">GNAT family N-acetyltransferase</fullName>
    </submittedName>
</protein>
<sequence>MLTLVTEGKKRYLPLLLLGDEQESMIDRYLEEGALYIWKEGEETAGVCVVADQGNGVLELKNIAVDPRFQRRGIGRAMIEALAKRYRGSYRVLLAGTGEAPSTLGFYQHCGFTYSHRVKDFFLQYDHPIVEEGVQLKDMVFFQRTLEP</sequence>
<reference evidence="2" key="1">
    <citation type="submission" date="2020-10" db="EMBL/GenBank/DDBJ databases">
        <authorList>
            <person name="Gilroy R."/>
        </authorList>
    </citation>
    <scope>NUCLEOTIDE SEQUENCE</scope>
    <source>
        <strain evidence="2">4509</strain>
    </source>
</reference>
<evidence type="ECO:0000313" key="2">
    <source>
        <dbReference type="EMBL" id="HIU42086.1"/>
    </source>
</evidence>
<evidence type="ECO:0000313" key="3">
    <source>
        <dbReference type="Proteomes" id="UP000824082"/>
    </source>
</evidence>
<dbReference type="GO" id="GO:0016747">
    <property type="term" value="F:acyltransferase activity, transferring groups other than amino-acyl groups"/>
    <property type="evidence" value="ECO:0007669"/>
    <property type="project" value="InterPro"/>
</dbReference>